<keyword evidence="4" id="KW-1185">Reference proteome</keyword>
<dbReference type="InterPro" id="IPR020904">
    <property type="entry name" value="Sc_DH/Rdtase_CS"/>
</dbReference>
<name>A0A5B8UCW1_9ACTN</name>
<evidence type="ECO:0000313" key="3">
    <source>
        <dbReference type="EMBL" id="QEC50521.1"/>
    </source>
</evidence>
<keyword evidence="2" id="KW-0560">Oxidoreductase</keyword>
<evidence type="ECO:0000256" key="1">
    <source>
        <dbReference type="ARBA" id="ARBA00006484"/>
    </source>
</evidence>
<dbReference type="Proteomes" id="UP000321805">
    <property type="component" value="Chromosome"/>
</dbReference>
<dbReference type="InterPro" id="IPR036291">
    <property type="entry name" value="NAD(P)-bd_dom_sf"/>
</dbReference>
<dbReference type="PROSITE" id="PS00061">
    <property type="entry name" value="ADH_SHORT"/>
    <property type="match status" value="1"/>
</dbReference>
<dbReference type="Gene3D" id="3.40.50.720">
    <property type="entry name" value="NAD(P)-binding Rossmann-like Domain"/>
    <property type="match status" value="1"/>
</dbReference>
<organism evidence="3 4">
    <name type="scientific">Baekduia soli</name>
    <dbReference type="NCBI Taxonomy" id="496014"/>
    <lineage>
        <taxon>Bacteria</taxon>
        <taxon>Bacillati</taxon>
        <taxon>Actinomycetota</taxon>
        <taxon>Thermoleophilia</taxon>
        <taxon>Solirubrobacterales</taxon>
        <taxon>Baekduiaceae</taxon>
        <taxon>Baekduia</taxon>
    </lineage>
</organism>
<proteinExistence type="inferred from homology"/>
<dbReference type="SUPFAM" id="SSF51735">
    <property type="entry name" value="NAD(P)-binding Rossmann-fold domains"/>
    <property type="match status" value="1"/>
</dbReference>
<dbReference type="GO" id="GO:0032787">
    <property type="term" value="P:monocarboxylic acid metabolic process"/>
    <property type="evidence" value="ECO:0007669"/>
    <property type="project" value="UniProtKB-ARBA"/>
</dbReference>
<dbReference type="PANTHER" id="PTHR42879">
    <property type="entry name" value="3-OXOACYL-(ACYL-CARRIER-PROTEIN) REDUCTASE"/>
    <property type="match status" value="1"/>
</dbReference>
<dbReference type="KEGG" id="bsol:FSW04_25020"/>
<dbReference type="EMBL" id="CP042430">
    <property type="protein sequence ID" value="QEC50521.1"/>
    <property type="molecule type" value="Genomic_DNA"/>
</dbReference>
<reference evidence="3 4" key="1">
    <citation type="journal article" date="2018" name="J. Microbiol.">
        <title>Baekduia soli gen. nov., sp. nov., a novel bacterium isolated from the soil of Baekdu Mountain and proposal of a novel family name, Baekduiaceae fam. nov.</title>
        <authorList>
            <person name="An D.S."/>
            <person name="Siddiqi M.Z."/>
            <person name="Kim K.H."/>
            <person name="Yu H.S."/>
            <person name="Im W.T."/>
        </authorList>
    </citation>
    <scope>NUCLEOTIDE SEQUENCE [LARGE SCALE GENOMIC DNA]</scope>
    <source>
        <strain evidence="3 4">BR7-21</strain>
    </source>
</reference>
<comment type="similarity">
    <text evidence="1">Belongs to the short-chain dehydrogenases/reductases (SDR) family.</text>
</comment>
<dbReference type="AlphaFoldDB" id="A0A5B8UCW1"/>
<gene>
    <name evidence="3" type="ORF">FSW04_25020</name>
</gene>
<dbReference type="GO" id="GO:0016491">
    <property type="term" value="F:oxidoreductase activity"/>
    <property type="evidence" value="ECO:0007669"/>
    <property type="project" value="UniProtKB-KW"/>
</dbReference>
<dbReference type="InterPro" id="IPR002347">
    <property type="entry name" value="SDR_fam"/>
</dbReference>
<accession>A0A5B8UCW1</accession>
<evidence type="ECO:0000313" key="4">
    <source>
        <dbReference type="Proteomes" id="UP000321805"/>
    </source>
</evidence>
<dbReference type="RefSeq" id="WP_146923237.1">
    <property type="nucleotide sequence ID" value="NZ_CP042430.1"/>
</dbReference>
<dbReference type="PANTHER" id="PTHR42879:SF2">
    <property type="entry name" value="3-OXOACYL-[ACYL-CARRIER-PROTEIN] REDUCTASE FABG"/>
    <property type="match status" value="1"/>
</dbReference>
<dbReference type="InterPro" id="IPR050259">
    <property type="entry name" value="SDR"/>
</dbReference>
<dbReference type="PRINTS" id="PR00080">
    <property type="entry name" value="SDRFAMILY"/>
</dbReference>
<dbReference type="FunFam" id="3.40.50.720:FF:000084">
    <property type="entry name" value="Short-chain dehydrogenase reductase"/>
    <property type="match status" value="1"/>
</dbReference>
<dbReference type="PRINTS" id="PR00081">
    <property type="entry name" value="GDHRDH"/>
</dbReference>
<protein>
    <submittedName>
        <fullName evidence="3">SDR family oxidoreductase</fullName>
    </submittedName>
</protein>
<dbReference type="Pfam" id="PF13561">
    <property type="entry name" value="adh_short_C2"/>
    <property type="match status" value="1"/>
</dbReference>
<sequence>MPSPERPLEGRVALVTGASRGIGRGIALELAAAGAAVGVNYRRDEAAAREVVGLVQAAGGRAVALQASVTELAEVDALADAALEALGPVDLLVCNAGIASRGQSVADTDPAEVQRVVATHAFGAHRLIQRLLPGLRAAPRGDVVVISSSELAAMRANGAPYNMAKAALEALALTLAHEEVGNGVRVNIVAPGLVVTDMGSKLVKAKLGLDDISQLDAAQPLGRVTRPADVARVVRFLACEDAAMVTGQRIVVDGGADASPTG</sequence>
<dbReference type="OrthoDB" id="154414at2"/>
<evidence type="ECO:0000256" key="2">
    <source>
        <dbReference type="ARBA" id="ARBA00023002"/>
    </source>
</evidence>